<dbReference type="AlphaFoldDB" id="A0AAV7KEI2"/>
<feature type="coiled-coil region" evidence="1">
    <location>
        <begin position="58"/>
        <end position="92"/>
    </location>
</feature>
<dbReference type="EMBL" id="JAKMXF010000066">
    <property type="protein sequence ID" value="KAI6659125.1"/>
    <property type="molecule type" value="Genomic_DNA"/>
</dbReference>
<evidence type="ECO:0000313" key="3">
    <source>
        <dbReference type="Proteomes" id="UP001165289"/>
    </source>
</evidence>
<gene>
    <name evidence="2" type="ORF">LOD99_14801</name>
</gene>
<comment type="caution">
    <text evidence="2">The sequence shown here is derived from an EMBL/GenBank/DDBJ whole genome shotgun (WGS) entry which is preliminary data.</text>
</comment>
<name>A0AAV7KEI2_9METZ</name>
<keyword evidence="3" id="KW-1185">Reference proteome</keyword>
<evidence type="ECO:0000313" key="2">
    <source>
        <dbReference type="EMBL" id="KAI6659125.1"/>
    </source>
</evidence>
<protein>
    <submittedName>
        <fullName evidence="2">Uncharacterized protein</fullName>
    </submittedName>
</protein>
<proteinExistence type="predicted"/>
<evidence type="ECO:0000256" key="1">
    <source>
        <dbReference type="SAM" id="Coils"/>
    </source>
</evidence>
<organism evidence="2 3">
    <name type="scientific">Oopsacas minuta</name>
    <dbReference type="NCBI Taxonomy" id="111878"/>
    <lineage>
        <taxon>Eukaryota</taxon>
        <taxon>Metazoa</taxon>
        <taxon>Porifera</taxon>
        <taxon>Hexactinellida</taxon>
        <taxon>Hexasterophora</taxon>
        <taxon>Lyssacinosida</taxon>
        <taxon>Leucopsacidae</taxon>
        <taxon>Oopsacas</taxon>
    </lineage>
</organism>
<keyword evidence="1" id="KW-0175">Coiled coil</keyword>
<accession>A0AAV7KEI2</accession>
<reference evidence="2 3" key="1">
    <citation type="journal article" date="2023" name="BMC Biol.">
        <title>The compact genome of the sponge Oopsacas minuta (Hexactinellida) is lacking key metazoan core genes.</title>
        <authorList>
            <person name="Santini S."/>
            <person name="Schenkelaars Q."/>
            <person name="Jourda C."/>
            <person name="Duchesne M."/>
            <person name="Belahbib H."/>
            <person name="Rocher C."/>
            <person name="Selva M."/>
            <person name="Riesgo A."/>
            <person name="Vervoort M."/>
            <person name="Leys S.P."/>
            <person name="Kodjabachian L."/>
            <person name="Le Bivic A."/>
            <person name="Borchiellini C."/>
            <person name="Claverie J.M."/>
            <person name="Renard E."/>
        </authorList>
    </citation>
    <scope>NUCLEOTIDE SEQUENCE [LARGE SCALE GENOMIC DNA]</scope>
    <source>
        <strain evidence="2">SPO-2</strain>
    </source>
</reference>
<sequence>MNNIYFYQNSNLSGNDSSITRRDLVKLTTKKIKDLFPDKVKEMRKERRREQLRQGTRYFRLKESKIALNRQKQELEEDIRTYLKDIEEFIQLEKQELEIYL</sequence>
<dbReference type="Proteomes" id="UP001165289">
    <property type="component" value="Unassembled WGS sequence"/>
</dbReference>